<feature type="signal peptide" evidence="4">
    <location>
        <begin position="1"/>
        <end position="38"/>
    </location>
</feature>
<dbReference type="Pfam" id="PF06737">
    <property type="entry name" value="Transglycosylas"/>
    <property type="match status" value="1"/>
</dbReference>
<accession>A0ABV6QTI7</accession>
<dbReference type="SUPFAM" id="SSF54106">
    <property type="entry name" value="LysM domain"/>
    <property type="match status" value="1"/>
</dbReference>
<dbReference type="RefSeq" id="WP_380051230.1">
    <property type="nucleotide sequence ID" value="NZ_JBHLTC010000030.1"/>
</dbReference>
<evidence type="ECO:0000313" key="6">
    <source>
        <dbReference type="EMBL" id="MFC0627017.1"/>
    </source>
</evidence>
<dbReference type="SUPFAM" id="SSF53955">
    <property type="entry name" value="Lysozyme-like"/>
    <property type="match status" value="1"/>
</dbReference>
<comment type="caution">
    <text evidence="6">The sequence shown here is derived from an EMBL/GenBank/DDBJ whole genome shotgun (WGS) entry which is preliminary data.</text>
</comment>
<evidence type="ECO:0000313" key="7">
    <source>
        <dbReference type="Proteomes" id="UP001589890"/>
    </source>
</evidence>
<dbReference type="InterPro" id="IPR036779">
    <property type="entry name" value="LysM_dom_sf"/>
</dbReference>
<dbReference type="InterPro" id="IPR010618">
    <property type="entry name" value="RPF"/>
</dbReference>
<dbReference type="CDD" id="cd13925">
    <property type="entry name" value="RPF"/>
    <property type="match status" value="1"/>
</dbReference>
<feature type="domain" description="LysM" evidence="5">
    <location>
        <begin position="39"/>
        <end position="83"/>
    </location>
</feature>
<dbReference type="Gene3D" id="1.10.530.10">
    <property type="match status" value="1"/>
</dbReference>
<dbReference type="InterPro" id="IPR023346">
    <property type="entry name" value="Lysozyme-like_dom_sf"/>
</dbReference>
<dbReference type="CDD" id="cd00118">
    <property type="entry name" value="LysM"/>
    <property type="match status" value="1"/>
</dbReference>
<name>A0ABV6QTI7_9ACTN</name>
<feature type="region of interest" description="Disordered" evidence="3">
    <location>
        <begin position="85"/>
        <end position="147"/>
    </location>
</feature>
<evidence type="ECO:0000256" key="4">
    <source>
        <dbReference type="SAM" id="SignalP"/>
    </source>
</evidence>
<dbReference type="EMBL" id="JBHLTC010000030">
    <property type="protein sequence ID" value="MFC0627017.1"/>
    <property type="molecule type" value="Genomic_DNA"/>
</dbReference>
<evidence type="ECO:0000256" key="2">
    <source>
        <dbReference type="ARBA" id="ARBA00022801"/>
    </source>
</evidence>
<keyword evidence="2" id="KW-0378">Hydrolase</keyword>
<reference evidence="6 7" key="1">
    <citation type="submission" date="2024-09" db="EMBL/GenBank/DDBJ databases">
        <authorList>
            <person name="Sun Q."/>
            <person name="Mori K."/>
        </authorList>
    </citation>
    <scope>NUCLEOTIDE SEQUENCE [LARGE SCALE GENOMIC DNA]</scope>
    <source>
        <strain evidence="6 7">CGMCC 1.15906</strain>
    </source>
</reference>
<gene>
    <name evidence="6" type="ORF">ACFFGN_23250</name>
</gene>
<comment type="similarity">
    <text evidence="1">Belongs to the transglycosylase family. Rpf subfamily.</text>
</comment>
<evidence type="ECO:0000256" key="3">
    <source>
        <dbReference type="SAM" id="MobiDB-lite"/>
    </source>
</evidence>
<dbReference type="Pfam" id="PF01476">
    <property type="entry name" value="LysM"/>
    <property type="match status" value="1"/>
</dbReference>
<evidence type="ECO:0000256" key="1">
    <source>
        <dbReference type="ARBA" id="ARBA00010830"/>
    </source>
</evidence>
<evidence type="ECO:0000259" key="5">
    <source>
        <dbReference type="PROSITE" id="PS51782"/>
    </source>
</evidence>
<keyword evidence="7" id="KW-1185">Reference proteome</keyword>
<keyword evidence="4" id="KW-0732">Signal</keyword>
<dbReference type="PROSITE" id="PS51782">
    <property type="entry name" value="LYSM"/>
    <property type="match status" value="1"/>
</dbReference>
<dbReference type="SMART" id="SM00257">
    <property type="entry name" value="LysM"/>
    <property type="match status" value="1"/>
</dbReference>
<proteinExistence type="inferred from homology"/>
<protein>
    <submittedName>
        <fullName evidence="6">Transglycosylase family protein</fullName>
    </submittedName>
</protein>
<dbReference type="InterPro" id="IPR018392">
    <property type="entry name" value="LysM"/>
</dbReference>
<feature type="chain" id="PRO_5047538466" evidence="4">
    <location>
        <begin position="39"/>
        <end position="223"/>
    </location>
</feature>
<feature type="compositionally biased region" description="Basic and acidic residues" evidence="3">
    <location>
        <begin position="98"/>
        <end position="138"/>
    </location>
</feature>
<organism evidence="6 7">
    <name type="scientific">Kribbella deserti</name>
    <dbReference type="NCBI Taxonomy" id="1926257"/>
    <lineage>
        <taxon>Bacteria</taxon>
        <taxon>Bacillati</taxon>
        <taxon>Actinomycetota</taxon>
        <taxon>Actinomycetes</taxon>
        <taxon>Propionibacteriales</taxon>
        <taxon>Kribbellaceae</taxon>
        <taxon>Kribbella</taxon>
    </lineage>
</organism>
<sequence>MSKARHARPRRTRRVVRTLSIAGLGAGLTATGAGAAFAADYTVKPGDTLSEIAAQQGLDWQELARVNKLADPDLILIGQQLTLDGSKRASTPVRPSTKKSERIVKKRSTERTSTKQRAERKRTTERTSRSRDRSENRSDNTGGSAEMTAAWRKVANCESSMNPRAVNPAGYYGLFQFDKQTWRSVGGSGNPAHASAAEQYMRAKKLYAQRGSQPWPVCGRFLR</sequence>
<dbReference type="Gene3D" id="3.10.350.10">
    <property type="entry name" value="LysM domain"/>
    <property type="match status" value="1"/>
</dbReference>
<dbReference type="Proteomes" id="UP001589890">
    <property type="component" value="Unassembled WGS sequence"/>
</dbReference>